<evidence type="ECO:0000256" key="3">
    <source>
        <dbReference type="ARBA" id="ARBA00013089"/>
    </source>
</evidence>
<dbReference type="RefSeq" id="WP_149770262.1">
    <property type="nucleotide sequence ID" value="NZ_VDFQ02000004.1"/>
</dbReference>
<dbReference type="Gene3D" id="2.40.37.10">
    <property type="entry name" value="Lyase, Ornithine Decarboxylase, Chain A, domain 1"/>
    <property type="match status" value="1"/>
</dbReference>
<comment type="pathway">
    <text evidence="7">Amino-acid biosynthesis; D-alanine biosynthesis; D-alanine from L-alanine: step 1/1.</text>
</comment>
<evidence type="ECO:0000313" key="11">
    <source>
        <dbReference type="EMBL" id="KAA1422311.1"/>
    </source>
</evidence>
<dbReference type="GO" id="GO:0030170">
    <property type="term" value="F:pyridoxal phosphate binding"/>
    <property type="evidence" value="ECO:0007669"/>
    <property type="project" value="UniProtKB-UniRule"/>
</dbReference>
<dbReference type="GO" id="GO:0005829">
    <property type="term" value="C:cytosol"/>
    <property type="evidence" value="ECO:0007669"/>
    <property type="project" value="TreeGrafter"/>
</dbReference>
<dbReference type="InterPro" id="IPR009006">
    <property type="entry name" value="Ala_racemase/Decarboxylase_C"/>
</dbReference>
<dbReference type="Proteomes" id="UP000307768">
    <property type="component" value="Unassembled WGS sequence"/>
</dbReference>
<evidence type="ECO:0000256" key="1">
    <source>
        <dbReference type="ARBA" id="ARBA00000316"/>
    </source>
</evidence>
<dbReference type="InterPro" id="IPR029066">
    <property type="entry name" value="PLP-binding_barrel"/>
</dbReference>
<evidence type="ECO:0000256" key="7">
    <source>
        <dbReference type="HAMAP-Rule" id="MF_01201"/>
    </source>
</evidence>
<dbReference type="InterPro" id="IPR011079">
    <property type="entry name" value="Ala_racemase_C"/>
</dbReference>
<keyword evidence="5 7" id="KW-0413">Isomerase</keyword>
<dbReference type="PRINTS" id="PR00992">
    <property type="entry name" value="ALARACEMASE"/>
</dbReference>
<dbReference type="GO" id="GO:0030632">
    <property type="term" value="P:D-alanine biosynthetic process"/>
    <property type="evidence" value="ECO:0007669"/>
    <property type="project" value="UniProtKB-UniRule"/>
</dbReference>
<dbReference type="HAMAP" id="MF_01201">
    <property type="entry name" value="Ala_racemase"/>
    <property type="match status" value="1"/>
</dbReference>
<dbReference type="Pfam" id="PF00842">
    <property type="entry name" value="Ala_racemase_C"/>
    <property type="match status" value="1"/>
</dbReference>
<dbReference type="FunFam" id="2.40.37.10:FF:000015">
    <property type="entry name" value="Alanine racemase"/>
    <property type="match status" value="1"/>
</dbReference>
<dbReference type="AlphaFoldDB" id="A0A5Q6RW73"/>
<dbReference type="UniPathway" id="UPA00042">
    <property type="reaction ID" value="UER00497"/>
</dbReference>
<comment type="cofactor">
    <cofactor evidence="2 7 8">
        <name>pyridoxal 5'-phosphate</name>
        <dbReference type="ChEBI" id="CHEBI:597326"/>
    </cofactor>
</comment>
<feature type="active site" description="Proton acceptor; specific for D-alanine" evidence="7">
    <location>
        <position position="43"/>
    </location>
</feature>
<evidence type="ECO:0000256" key="9">
    <source>
        <dbReference type="PIRSR" id="PIRSR600821-52"/>
    </source>
</evidence>
<evidence type="ECO:0000256" key="5">
    <source>
        <dbReference type="ARBA" id="ARBA00023235"/>
    </source>
</evidence>
<dbReference type="GO" id="GO:0009252">
    <property type="term" value="P:peptidoglycan biosynthetic process"/>
    <property type="evidence" value="ECO:0007669"/>
    <property type="project" value="TreeGrafter"/>
</dbReference>
<organism evidence="11 12">
    <name type="scientific">Mumia zhuanghuii</name>
    <dbReference type="NCBI Taxonomy" id="2585211"/>
    <lineage>
        <taxon>Bacteria</taxon>
        <taxon>Bacillati</taxon>
        <taxon>Actinomycetota</taxon>
        <taxon>Actinomycetes</taxon>
        <taxon>Propionibacteriales</taxon>
        <taxon>Nocardioidaceae</taxon>
        <taxon>Mumia</taxon>
    </lineage>
</organism>
<dbReference type="PANTHER" id="PTHR30511">
    <property type="entry name" value="ALANINE RACEMASE"/>
    <property type="match status" value="1"/>
</dbReference>
<feature type="binding site" evidence="7 9">
    <location>
        <position position="139"/>
    </location>
    <ligand>
        <name>substrate</name>
    </ligand>
</feature>
<evidence type="ECO:0000256" key="6">
    <source>
        <dbReference type="ARBA" id="ARBA00072221"/>
    </source>
</evidence>
<comment type="similarity">
    <text evidence="7">Belongs to the alanine racemase family.</text>
</comment>
<evidence type="ECO:0000256" key="4">
    <source>
        <dbReference type="ARBA" id="ARBA00022898"/>
    </source>
</evidence>
<evidence type="ECO:0000313" key="12">
    <source>
        <dbReference type="Proteomes" id="UP000307768"/>
    </source>
</evidence>
<feature type="active site" description="Proton acceptor; specific for L-alanine" evidence="7">
    <location>
        <position position="273"/>
    </location>
</feature>
<dbReference type="InterPro" id="IPR020622">
    <property type="entry name" value="Ala_racemase_pyridoxalP-BS"/>
</dbReference>
<dbReference type="PROSITE" id="PS00395">
    <property type="entry name" value="ALANINE_RACEMASE"/>
    <property type="match status" value="1"/>
</dbReference>
<proteinExistence type="inferred from homology"/>
<name>A0A5Q6RW73_9ACTN</name>
<sequence>MTPPTKGRTTGPAEAVVDLAAYRANLAVLRAAAPTALQMAVVKADAYGHGAVEISRAARQAGAEWLGVATIEEAAALRRGGDRGPVLAWLSPAGADLAPAIDAGVDVAAGSTAQLEAVLGAGATTRPRVHLKVDTGMARGGVRGAELSALFEAARAAQDAGSIEIVGIFSHLACADEPASPVNTAQEHAFGEAVAELASYGVEPELRHLANSAATLTRPSVHHDLVRVGIASYGISPGPTLGTPADLRLTPVMTLRTALSLVRRVPPGTGVSYGHTYVTKRETTLGLVPVGYGDGILRAASNAASAWVNGTLVPIAGRVCMDQVVLDLGDLAAERGDEVVLFGAGTRGEPIAEDWAAAAGTIGYEVVTRLGGRIVRTYVDAT</sequence>
<dbReference type="SUPFAM" id="SSF50621">
    <property type="entry name" value="Alanine racemase C-terminal domain-like"/>
    <property type="match status" value="1"/>
</dbReference>
<protein>
    <recommendedName>
        <fullName evidence="6 7">Alanine racemase</fullName>
        <ecNumber evidence="3 7">5.1.1.1</ecNumber>
    </recommendedName>
</protein>
<comment type="catalytic activity">
    <reaction evidence="1 7">
        <text>L-alanine = D-alanine</text>
        <dbReference type="Rhea" id="RHEA:20249"/>
        <dbReference type="ChEBI" id="CHEBI:57416"/>
        <dbReference type="ChEBI" id="CHEBI:57972"/>
        <dbReference type="EC" id="5.1.1.1"/>
    </reaction>
</comment>
<dbReference type="SMART" id="SM01005">
    <property type="entry name" value="Ala_racemase_C"/>
    <property type="match status" value="1"/>
</dbReference>
<dbReference type="FunFam" id="3.20.20.10:FF:000002">
    <property type="entry name" value="Alanine racemase"/>
    <property type="match status" value="1"/>
</dbReference>
<dbReference type="InterPro" id="IPR001608">
    <property type="entry name" value="Ala_racemase_N"/>
</dbReference>
<dbReference type="PANTHER" id="PTHR30511:SF0">
    <property type="entry name" value="ALANINE RACEMASE, CATABOLIC-RELATED"/>
    <property type="match status" value="1"/>
</dbReference>
<feature type="binding site" evidence="7 9">
    <location>
        <position position="321"/>
    </location>
    <ligand>
        <name>substrate</name>
    </ligand>
</feature>
<comment type="caution">
    <text evidence="11">The sequence shown here is derived from an EMBL/GenBank/DDBJ whole genome shotgun (WGS) entry which is preliminary data.</text>
</comment>
<reference evidence="11 12" key="1">
    <citation type="submission" date="2019-09" db="EMBL/GenBank/DDBJ databases">
        <title>Mumia zhuanghuii sp. nov. isolated from the intestinal contents of plateau pika (Ochotona curzoniae) in the Qinghai-Tibet plateau of China.</title>
        <authorList>
            <person name="Tian Z."/>
        </authorList>
    </citation>
    <scope>NUCLEOTIDE SEQUENCE [LARGE SCALE GENOMIC DNA]</scope>
    <source>
        <strain evidence="12">350</strain>
    </source>
</reference>
<accession>A0A5Q6RW73</accession>
<gene>
    <name evidence="11" type="primary">alr</name>
    <name evidence="11" type="ORF">FE697_014210</name>
</gene>
<feature type="modified residue" description="N6-(pyridoxal phosphate)lysine" evidence="7 8">
    <location>
        <position position="43"/>
    </location>
</feature>
<dbReference type="OrthoDB" id="9813814at2"/>
<evidence type="ECO:0000256" key="8">
    <source>
        <dbReference type="PIRSR" id="PIRSR600821-50"/>
    </source>
</evidence>
<dbReference type="GO" id="GO:0008784">
    <property type="term" value="F:alanine racemase activity"/>
    <property type="evidence" value="ECO:0007669"/>
    <property type="project" value="UniProtKB-UniRule"/>
</dbReference>
<dbReference type="InterPro" id="IPR000821">
    <property type="entry name" value="Ala_racemase"/>
</dbReference>
<dbReference type="Pfam" id="PF01168">
    <property type="entry name" value="Ala_racemase_N"/>
    <property type="match status" value="1"/>
</dbReference>
<dbReference type="EC" id="5.1.1.1" evidence="3 7"/>
<dbReference type="CDD" id="cd00430">
    <property type="entry name" value="PLPDE_III_AR"/>
    <property type="match status" value="1"/>
</dbReference>
<evidence type="ECO:0000256" key="2">
    <source>
        <dbReference type="ARBA" id="ARBA00001933"/>
    </source>
</evidence>
<comment type="function">
    <text evidence="7">Catalyzes the interconversion of L-alanine and D-alanine. May also act on other amino acids.</text>
</comment>
<evidence type="ECO:0000259" key="10">
    <source>
        <dbReference type="SMART" id="SM01005"/>
    </source>
</evidence>
<keyword evidence="4 7" id="KW-0663">Pyridoxal phosphate</keyword>
<dbReference type="NCBIfam" id="TIGR00492">
    <property type="entry name" value="alr"/>
    <property type="match status" value="1"/>
</dbReference>
<dbReference type="EMBL" id="VDFQ02000004">
    <property type="protein sequence ID" value="KAA1422311.1"/>
    <property type="molecule type" value="Genomic_DNA"/>
</dbReference>
<dbReference type="Gene3D" id="3.20.20.10">
    <property type="entry name" value="Alanine racemase"/>
    <property type="match status" value="1"/>
</dbReference>
<dbReference type="SUPFAM" id="SSF51419">
    <property type="entry name" value="PLP-binding barrel"/>
    <property type="match status" value="1"/>
</dbReference>
<feature type="domain" description="Alanine racemase C-terminal" evidence="10">
    <location>
        <begin position="252"/>
        <end position="379"/>
    </location>
</feature>